<reference evidence="2" key="1">
    <citation type="submission" date="2020-08" db="EMBL/GenBank/DDBJ databases">
        <title>Genome sequencing and assembly of the red palm weevil Rhynchophorus ferrugineus.</title>
        <authorList>
            <person name="Dias G.B."/>
            <person name="Bergman C.M."/>
            <person name="Manee M."/>
        </authorList>
    </citation>
    <scope>NUCLEOTIDE SEQUENCE</scope>
    <source>
        <strain evidence="2">AA-2017</strain>
        <tissue evidence="2">Whole larva</tissue>
    </source>
</reference>
<comment type="caution">
    <text evidence="2">The sequence shown here is derived from an EMBL/GenBank/DDBJ whole genome shotgun (WGS) entry which is preliminary data.</text>
</comment>
<organism evidence="2 3">
    <name type="scientific">Rhynchophorus ferrugineus</name>
    <name type="common">Red palm weevil</name>
    <name type="synonym">Curculio ferrugineus</name>
    <dbReference type="NCBI Taxonomy" id="354439"/>
    <lineage>
        <taxon>Eukaryota</taxon>
        <taxon>Metazoa</taxon>
        <taxon>Ecdysozoa</taxon>
        <taxon>Arthropoda</taxon>
        <taxon>Hexapoda</taxon>
        <taxon>Insecta</taxon>
        <taxon>Pterygota</taxon>
        <taxon>Neoptera</taxon>
        <taxon>Endopterygota</taxon>
        <taxon>Coleoptera</taxon>
        <taxon>Polyphaga</taxon>
        <taxon>Cucujiformia</taxon>
        <taxon>Curculionidae</taxon>
        <taxon>Dryophthorinae</taxon>
        <taxon>Rhynchophorus</taxon>
    </lineage>
</organism>
<dbReference type="EMBL" id="JAACXV010013759">
    <property type="protein sequence ID" value="KAF7272479.1"/>
    <property type="molecule type" value="Genomic_DNA"/>
</dbReference>
<gene>
    <name evidence="2" type="ORF">GWI33_014738</name>
</gene>
<protein>
    <submittedName>
        <fullName evidence="2">Uncharacterized protein</fullName>
    </submittedName>
</protein>
<accession>A0A834I3W9</accession>
<evidence type="ECO:0000256" key="1">
    <source>
        <dbReference type="SAM" id="MobiDB-lite"/>
    </source>
</evidence>
<evidence type="ECO:0000313" key="3">
    <source>
        <dbReference type="Proteomes" id="UP000625711"/>
    </source>
</evidence>
<feature type="region of interest" description="Disordered" evidence="1">
    <location>
        <begin position="54"/>
        <end position="76"/>
    </location>
</feature>
<evidence type="ECO:0000313" key="2">
    <source>
        <dbReference type="EMBL" id="KAF7272479.1"/>
    </source>
</evidence>
<dbReference type="AlphaFoldDB" id="A0A834I3W9"/>
<sequence>MEEKSETPVSAPQRVPLPALRPASSASFCCRGPHVRRRRSRCCSRATGTQTVLSCRGVRTSPASSTSPSRPSPPPHVATPPLFCPFFGTFLESYSRPYLTRVHTLKATLFAAIDKIDCLVLSS</sequence>
<keyword evidence="3" id="KW-1185">Reference proteome</keyword>
<name>A0A834I3W9_RHYFE</name>
<feature type="compositionally biased region" description="Low complexity" evidence="1">
    <location>
        <begin position="58"/>
        <end position="69"/>
    </location>
</feature>
<proteinExistence type="predicted"/>
<dbReference type="Proteomes" id="UP000625711">
    <property type="component" value="Unassembled WGS sequence"/>
</dbReference>